<dbReference type="PRINTS" id="PR00364">
    <property type="entry name" value="DISEASERSIST"/>
</dbReference>
<dbReference type="InterPro" id="IPR032675">
    <property type="entry name" value="LRR_dom_sf"/>
</dbReference>
<reference evidence="3" key="1">
    <citation type="submission" date="2023-10" db="EMBL/GenBank/DDBJ databases">
        <authorList>
            <person name="Domelevo Entfellner J.-B."/>
        </authorList>
    </citation>
    <scope>NUCLEOTIDE SEQUENCE</scope>
</reference>
<name>A0AA87BCG4_9FABA</name>
<dbReference type="SUPFAM" id="SSF52540">
    <property type="entry name" value="P-loop containing nucleoside triphosphate hydrolases"/>
    <property type="match status" value="1"/>
</dbReference>
<sequence>MSILGLVGPSGIGKSTLARVGYKDDKYLSGKKLLLVLDGCWSVRDWEKLRPCFEFAASGSAIILTTRTTKAALQMLVGHVLHLSFLSMEDCCSTQLEVVGKRILSKCGGVPLAAKMLGGLLHEKDYKVWEEIRRNQQWDEPNIDLAAPFVRLCYLSLPIQLKTCITYLPIGGMMVATSFLINSGGDEDFTMHDIVRDVAGSSELEDPEHIPLKDNVDIANTTHGLDQQSPEFEVKLHITTNDVVQPSFESPTHFDTLRIWDASQLVELPPELHRLRIEGCHTFKSLKHVLMDRSTNLFELFIIDCSFLQYFTDESCPTSLRTLYLLKCGKLDFLLSLEKMQNFKFLEHLFIGFSCNNLKSFPMNLFPKLKILCIWDCPNVESLSIEECQDHDLSLESLEIRDCSNMVSFPLMGLRGLPSCLKLLSIAFCDKLIPQKDWNLQVLHCLQRFEIESGCMGLRSFPMKDLLPVNLKSLYISKFASLEVLDHNGLQQLASLKSLEINCCIKLHSLPEFLPSSLTSYASKNPQCCLRSS</sequence>
<dbReference type="GO" id="GO:0043531">
    <property type="term" value="F:ADP binding"/>
    <property type="evidence" value="ECO:0007669"/>
    <property type="project" value="InterPro"/>
</dbReference>
<dbReference type="InterPro" id="IPR027417">
    <property type="entry name" value="P-loop_NTPase"/>
</dbReference>
<dbReference type="InterPro" id="IPR042197">
    <property type="entry name" value="Apaf_helical"/>
</dbReference>
<dbReference type="GO" id="GO:0006952">
    <property type="term" value="P:defense response"/>
    <property type="evidence" value="ECO:0007669"/>
    <property type="project" value="UniProtKB-KW"/>
</dbReference>
<dbReference type="SUPFAM" id="SSF52058">
    <property type="entry name" value="L domain-like"/>
    <property type="match status" value="1"/>
</dbReference>
<protein>
    <recommendedName>
        <fullName evidence="2">NB-ARC domain-containing protein</fullName>
    </recommendedName>
</protein>
<evidence type="ECO:0000313" key="4">
    <source>
        <dbReference type="Proteomes" id="UP001189624"/>
    </source>
</evidence>
<keyword evidence="4" id="KW-1185">Reference proteome</keyword>
<evidence type="ECO:0000313" key="3">
    <source>
        <dbReference type="EMBL" id="CAJ1978035.1"/>
    </source>
</evidence>
<dbReference type="InterPro" id="IPR002182">
    <property type="entry name" value="NB-ARC"/>
</dbReference>
<evidence type="ECO:0000256" key="1">
    <source>
        <dbReference type="ARBA" id="ARBA00022821"/>
    </source>
</evidence>
<dbReference type="AlphaFoldDB" id="A0AA87BCG4"/>
<dbReference type="Gene3D" id="1.10.8.430">
    <property type="entry name" value="Helical domain of apoptotic protease-activating factors"/>
    <property type="match status" value="1"/>
</dbReference>
<dbReference type="PANTHER" id="PTHR36766:SF40">
    <property type="entry name" value="DISEASE RESISTANCE PROTEIN RGA3"/>
    <property type="match status" value="1"/>
</dbReference>
<keyword evidence="1" id="KW-0611">Plant defense</keyword>
<dbReference type="Gramene" id="rna-AYBTSS11_LOCUS30208">
    <property type="protein sequence ID" value="CAJ1978035.1"/>
    <property type="gene ID" value="gene-AYBTSS11_LOCUS30208"/>
</dbReference>
<proteinExistence type="predicted"/>
<dbReference type="Gene3D" id="3.40.50.300">
    <property type="entry name" value="P-loop containing nucleotide triphosphate hydrolases"/>
    <property type="match status" value="1"/>
</dbReference>
<feature type="domain" description="NB-ARC" evidence="2">
    <location>
        <begin position="26"/>
        <end position="92"/>
    </location>
</feature>
<dbReference type="PANTHER" id="PTHR36766">
    <property type="entry name" value="PLANT BROAD-SPECTRUM MILDEW RESISTANCE PROTEIN RPW8"/>
    <property type="match status" value="1"/>
</dbReference>
<gene>
    <name evidence="3" type="ORF">AYBTSS11_LOCUS30208</name>
</gene>
<dbReference type="Pfam" id="PF00931">
    <property type="entry name" value="NB-ARC"/>
    <property type="match status" value="1"/>
</dbReference>
<organism evidence="3 4">
    <name type="scientific">Sphenostylis stenocarpa</name>
    <dbReference type="NCBI Taxonomy" id="92480"/>
    <lineage>
        <taxon>Eukaryota</taxon>
        <taxon>Viridiplantae</taxon>
        <taxon>Streptophyta</taxon>
        <taxon>Embryophyta</taxon>
        <taxon>Tracheophyta</taxon>
        <taxon>Spermatophyta</taxon>
        <taxon>Magnoliopsida</taxon>
        <taxon>eudicotyledons</taxon>
        <taxon>Gunneridae</taxon>
        <taxon>Pentapetalae</taxon>
        <taxon>rosids</taxon>
        <taxon>fabids</taxon>
        <taxon>Fabales</taxon>
        <taxon>Fabaceae</taxon>
        <taxon>Papilionoideae</taxon>
        <taxon>50 kb inversion clade</taxon>
        <taxon>NPAAA clade</taxon>
        <taxon>indigoferoid/millettioid clade</taxon>
        <taxon>Phaseoleae</taxon>
        <taxon>Sphenostylis</taxon>
    </lineage>
</organism>
<dbReference type="Proteomes" id="UP001189624">
    <property type="component" value="Chromosome 11"/>
</dbReference>
<evidence type="ECO:0000259" key="2">
    <source>
        <dbReference type="Pfam" id="PF00931"/>
    </source>
</evidence>
<accession>A0AA87BCG4</accession>
<dbReference type="Gene3D" id="3.80.10.10">
    <property type="entry name" value="Ribonuclease Inhibitor"/>
    <property type="match status" value="2"/>
</dbReference>
<dbReference type="EMBL" id="OY731408">
    <property type="protein sequence ID" value="CAJ1978035.1"/>
    <property type="molecule type" value="Genomic_DNA"/>
</dbReference>